<proteinExistence type="predicted"/>
<dbReference type="GO" id="GO:0016491">
    <property type="term" value="F:oxidoreductase activity"/>
    <property type="evidence" value="ECO:0007669"/>
    <property type="project" value="InterPro"/>
</dbReference>
<dbReference type="InterPro" id="IPR036249">
    <property type="entry name" value="Thioredoxin-like_sf"/>
</dbReference>
<dbReference type="Proteomes" id="UP001224325">
    <property type="component" value="Chromosome"/>
</dbReference>
<dbReference type="SUPFAM" id="SSF52833">
    <property type="entry name" value="Thioredoxin-like"/>
    <property type="match status" value="1"/>
</dbReference>
<dbReference type="CDD" id="cd02966">
    <property type="entry name" value="TlpA_like_family"/>
    <property type="match status" value="1"/>
</dbReference>
<name>A0AAU7EE51_9FLAO</name>
<keyword evidence="4" id="KW-0676">Redox-active center</keyword>
<dbReference type="InterPro" id="IPR050553">
    <property type="entry name" value="Thioredoxin_ResA/DsbE_sf"/>
</dbReference>
<dbReference type="Gene3D" id="3.40.30.10">
    <property type="entry name" value="Glutaredoxin"/>
    <property type="match status" value="1"/>
</dbReference>
<comment type="subcellular location">
    <subcellularLocation>
        <location evidence="1">Cell envelope</location>
    </subcellularLocation>
</comment>
<gene>
    <name evidence="7" type="ORF">QLS71_014040</name>
</gene>
<evidence type="ECO:0000256" key="2">
    <source>
        <dbReference type="ARBA" id="ARBA00022748"/>
    </source>
</evidence>
<keyword evidence="5" id="KW-0732">Signal</keyword>
<dbReference type="KEGG" id="mlil:QLS71_014040"/>
<protein>
    <submittedName>
        <fullName evidence="7">TlpA disulfide reductase family protein</fullName>
    </submittedName>
</protein>
<keyword evidence="2" id="KW-0201">Cytochrome c-type biogenesis</keyword>
<evidence type="ECO:0000313" key="7">
    <source>
        <dbReference type="EMBL" id="XBL13435.1"/>
    </source>
</evidence>
<dbReference type="Pfam" id="PF08534">
    <property type="entry name" value="Redoxin"/>
    <property type="match status" value="1"/>
</dbReference>
<feature type="chain" id="PRO_5043560073" evidence="5">
    <location>
        <begin position="22"/>
        <end position="451"/>
    </location>
</feature>
<dbReference type="GO" id="GO:0017004">
    <property type="term" value="P:cytochrome complex assembly"/>
    <property type="evidence" value="ECO:0007669"/>
    <property type="project" value="UniProtKB-KW"/>
</dbReference>
<evidence type="ECO:0000256" key="4">
    <source>
        <dbReference type="ARBA" id="ARBA00023284"/>
    </source>
</evidence>
<dbReference type="EMBL" id="CP155618">
    <property type="protein sequence ID" value="XBL13435.1"/>
    <property type="molecule type" value="Genomic_DNA"/>
</dbReference>
<feature type="signal peptide" evidence="5">
    <location>
        <begin position="1"/>
        <end position="21"/>
    </location>
</feature>
<feature type="domain" description="Thioredoxin" evidence="6">
    <location>
        <begin position="306"/>
        <end position="451"/>
    </location>
</feature>
<dbReference type="PROSITE" id="PS51352">
    <property type="entry name" value="THIOREDOXIN_2"/>
    <property type="match status" value="1"/>
</dbReference>
<evidence type="ECO:0000313" key="8">
    <source>
        <dbReference type="Proteomes" id="UP001224325"/>
    </source>
</evidence>
<sequence length="451" mass="52894">MMLLKTKIILISMHLSLLYSASPQGNVDMAKHTNVTDIKSQAESDWIGVDSIKTYFCNTPKELEHYHNSSFLEKRRFEDTVEKKRLQLAENFLEKYPNDAHYYDVLTYFLHYLFEPKFIADKIPDSTLWVLNQDSKLTKTHRDLFLSQMRALPIDEVARARWLKKGNELVEKFLESNAPLEQKAKIEMRLMGRDLRMALFQYEYMNFQKNTMESGYWERFDTYYWEPFRLRLKTLLFKYPDLETLALNVEQFIAIISREYLSPELTEPSWQYFYNITDATHPLGNQKGIKAVHTMAKENLKARNDLKDVDASQPLELVFTAMDGSRIDLKTMRGKVVLLDFWSVRCGPCIMEMPHVKALYDTYRDKGFEVIGIVANSDTEKAQVLKILKKQNANWPQRLDKGSEVTVSYHSLYNITSLPTVWLLDKEGKIVDRNARGMRLEPLIRKYLGLD</sequence>
<dbReference type="PANTHER" id="PTHR42852:SF6">
    <property type="entry name" value="THIOL:DISULFIDE INTERCHANGE PROTEIN DSBE"/>
    <property type="match status" value="1"/>
</dbReference>
<dbReference type="PANTHER" id="PTHR42852">
    <property type="entry name" value="THIOL:DISULFIDE INTERCHANGE PROTEIN DSBE"/>
    <property type="match status" value="1"/>
</dbReference>
<dbReference type="InterPro" id="IPR013766">
    <property type="entry name" value="Thioredoxin_domain"/>
</dbReference>
<dbReference type="GO" id="GO:0030313">
    <property type="term" value="C:cell envelope"/>
    <property type="evidence" value="ECO:0007669"/>
    <property type="project" value="UniProtKB-SubCell"/>
</dbReference>
<keyword evidence="3" id="KW-1015">Disulfide bond</keyword>
<accession>A0AAU7EE51</accession>
<dbReference type="InterPro" id="IPR013740">
    <property type="entry name" value="Redoxin"/>
</dbReference>
<evidence type="ECO:0000256" key="1">
    <source>
        <dbReference type="ARBA" id="ARBA00004196"/>
    </source>
</evidence>
<organism evidence="7 8">
    <name type="scientific">Mariniflexile litorale</name>
    <dbReference type="NCBI Taxonomy" id="3045158"/>
    <lineage>
        <taxon>Bacteria</taxon>
        <taxon>Pseudomonadati</taxon>
        <taxon>Bacteroidota</taxon>
        <taxon>Flavobacteriia</taxon>
        <taxon>Flavobacteriales</taxon>
        <taxon>Flavobacteriaceae</taxon>
        <taxon>Mariniflexile</taxon>
    </lineage>
</organism>
<keyword evidence="8" id="KW-1185">Reference proteome</keyword>
<evidence type="ECO:0000256" key="5">
    <source>
        <dbReference type="SAM" id="SignalP"/>
    </source>
</evidence>
<dbReference type="AlphaFoldDB" id="A0AAU7EE51"/>
<reference evidence="7" key="1">
    <citation type="submission" date="2024-04" db="EMBL/GenBank/DDBJ databases">
        <title>Mariniflexile litorale, isolated from the shallow sediments of the Sea of Japan.</title>
        <authorList>
            <person name="Romanenko L."/>
            <person name="Isaeva M."/>
        </authorList>
    </citation>
    <scope>NUCLEOTIDE SEQUENCE [LARGE SCALE GENOMIC DNA]</scope>
    <source>
        <strain evidence="7">KMM 9835</strain>
    </source>
</reference>
<dbReference type="RefSeq" id="WP_308993906.1">
    <property type="nucleotide sequence ID" value="NZ_CP155618.1"/>
</dbReference>
<evidence type="ECO:0000259" key="6">
    <source>
        <dbReference type="PROSITE" id="PS51352"/>
    </source>
</evidence>
<evidence type="ECO:0000256" key="3">
    <source>
        <dbReference type="ARBA" id="ARBA00023157"/>
    </source>
</evidence>